<keyword evidence="4" id="KW-1185">Reference proteome</keyword>
<keyword evidence="1" id="KW-1133">Transmembrane helix</keyword>
<evidence type="ECO:0000256" key="2">
    <source>
        <dbReference type="SAM" id="SignalP"/>
    </source>
</evidence>
<dbReference type="AlphaFoldDB" id="A0A9X2VMD2"/>
<organism evidence="3 4">
    <name type="scientific">Umezawaea endophytica</name>
    <dbReference type="NCBI Taxonomy" id="1654476"/>
    <lineage>
        <taxon>Bacteria</taxon>
        <taxon>Bacillati</taxon>
        <taxon>Actinomycetota</taxon>
        <taxon>Actinomycetes</taxon>
        <taxon>Pseudonocardiales</taxon>
        <taxon>Pseudonocardiaceae</taxon>
        <taxon>Umezawaea</taxon>
    </lineage>
</organism>
<reference evidence="3" key="1">
    <citation type="submission" date="2022-08" db="EMBL/GenBank/DDBJ databases">
        <authorList>
            <person name="Tistechok S."/>
            <person name="Samborskyy M."/>
            <person name="Roman I."/>
        </authorList>
    </citation>
    <scope>NUCLEOTIDE SEQUENCE</scope>
    <source>
        <strain evidence="3">DSM 103496</strain>
    </source>
</reference>
<comment type="caution">
    <text evidence="3">The sequence shown here is derived from an EMBL/GenBank/DDBJ whole genome shotgun (WGS) entry which is preliminary data.</text>
</comment>
<protein>
    <recommendedName>
        <fullName evidence="5">Secreted protein</fullName>
    </recommendedName>
</protein>
<dbReference type="EMBL" id="JANYMP010000009">
    <property type="protein sequence ID" value="MCS7479275.1"/>
    <property type="molecule type" value="Genomic_DNA"/>
</dbReference>
<dbReference type="Proteomes" id="UP001141259">
    <property type="component" value="Unassembled WGS sequence"/>
</dbReference>
<evidence type="ECO:0000256" key="1">
    <source>
        <dbReference type="SAM" id="Phobius"/>
    </source>
</evidence>
<evidence type="ECO:0000313" key="4">
    <source>
        <dbReference type="Proteomes" id="UP001141259"/>
    </source>
</evidence>
<name>A0A9X2VMD2_9PSEU</name>
<feature type="transmembrane region" description="Helical" evidence="1">
    <location>
        <begin position="137"/>
        <end position="157"/>
    </location>
</feature>
<gene>
    <name evidence="3" type="ORF">NZH93_20630</name>
</gene>
<keyword evidence="1" id="KW-0812">Transmembrane</keyword>
<evidence type="ECO:0000313" key="3">
    <source>
        <dbReference type="EMBL" id="MCS7479275.1"/>
    </source>
</evidence>
<dbReference type="RefSeq" id="WP_259624778.1">
    <property type="nucleotide sequence ID" value="NZ_JANYMP010000009.1"/>
</dbReference>
<feature type="signal peptide" evidence="2">
    <location>
        <begin position="1"/>
        <end position="23"/>
    </location>
</feature>
<keyword evidence="1" id="KW-0472">Membrane</keyword>
<keyword evidence="2" id="KW-0732">Signal</keyword>
<sequence length="449" mass="46118">MRALLVILCVIGFAWGGTIPAAADGAAGGGDIQVAQTLGDRELTVIIRRIEPVPGPVHVDVVTHVGSPAGDLGLRLNRDGGTVSGTTVRLTAKPGFHTGTLRVDGPGPWELVVDDGQRVATIPFVVPARVMSPPQNAAYGGFVAAGVLMLVTIAVALRRGGAASFVPAAGVVAALAVAVTAALLSSSVPPPPAPGSDLDPSVDNVTDPYANAQASTVDYSRPPVNLVATAVDDDLRLALTDGSTGRPVDDLLVHDSAFAHLGVVSPSGKLWHLHPVRVGPGDFRAKLVAPEPGRYAVAAEISRRGGGRQLLRTTVTLAAGGTAAPATEDVPLDRKIAAAGSPSTITARFGARDLQPWLGMVGHLIVVGPVTGEVADAPVWAHVHAMTPPTPELPDKPDESVAAFGPDVPFTYSFPLPGRYLVWVQAERGYAVRTTPAVVDVPAAGGERR</sequence>
<accession>A0A9X2VMD2</accession>
<evidence type="ECO:0008006" key="5">
    <source>
        <dbReference type="Google" id="ProtNLM"/>
    </source>
</evidence>
<feature type="transmembrane region" description="Helical" evidence="1">
    <location>
        <begin position="164"/>
        <end position="184"/>
    </location>
</feature>
<feature type="chain" id="PRO_5040962067" description="Secreted protein" evidence="2">
    <location>
        <begin position="24"/>
        <end position="449"/>
    </location>
</feature>
<proteinExistence type="predicted"/>